<reference evidence="1 2" key="1">
    <citation type="submission" date="2017-11" db="EMBL/GenBank/DDBJ databases">
        <authorList>
            <person name="Han C.G."/>
        </authorList>
    </citation>
    <scope>NUCLEOTIDE SEQUENCE [LARGE SCALE GENOMIC DNA]</scope>
    <source>
        <strain evidence="1 2">A10</strain>
    </source>
</reference>
<gene>
    <name evidence="1" type="ORF">CWN49_37100</name>
</gene>
<evidence type="ECO:0000313" key="1">
    <source>
        <dbReference type="EMBL" id="PLO52601.1"/>
    </source>
</evidence>
<reference evidence="1 2" key="2">
    <citation type="submission" date="2018-01" db="EMBL/GenBank/DDBJ databases">
        <title>Genomic study of Klebsiella pneumoniae.</title>
        <authorList>
            <person name="Yang Y."/>
            <person name="Bicalho R."/>
        </authorList>
    </citation>
    <scope>NUCLEOTIDE SEQUENCE [LARGE SCALE GENOMIC DNA]</scope>
    <source>
        <strain evidence="1 2">A10</strain>
    </source>
</reference>
<proteinExistence type="predicted"/>
<dbReference type="AlphaFoldDB" id="A0A2J5NGD0"/>
<dbReference type="EMBL" id="PIDR01002276">
    <property type="protein sequence ID" value="PLO52601.1"/>
    <property type="molecule type" value="Genomic_DNA"/>
</dbReference>
<accession>A0A2J5NGD0</accession>
<dbReference type="Proteomes" id="UP000234667">
    <property type="component" value="Unassembled WGS sequence"/>
</dbReference>
<sequence length="27" mass="3207">HKVHIMKKLGMNNSRTMNKSIVNMYQC</sequence>
<comment type="caution">
    <text evidence="1">The sequence shown here is derived from an EMBL/GenBank/DDBJ whole genome shotgun (WGS) entry which is preliminary data.</text>
</comment>
<evidence type="ECO:0000313" key="2">
    <source>
        <dbReference type="Proteomes" id="UP000234667"/>
    </source>
</evidence>
<feature type="non-terminal residue" evidence="1">
    <location>
        <position position="1"/>
    </location>
</feature>
<organism evidence="1 2">
    <name type="scientific">Klebsiella michiganensis</name>
    <dbReference type="NCBI Taxonomy" id="1134687"/>
    <lineage>
        <taxon>Bacteria</taxon>
        <taxon>Pseudomonadati</taxon>
        <taxon>Pseudomonadota</taxon>
        <taxon>Gammaproteobacteria</taxon>
        <taxon>Enterobacterales</taxon>
        <taxon>Enterobacteriaceae</taxon>
        <taxon>Klebsiella/Raoultella group</taxon>
        <taxon>Klebsiella</taxon>
    </lineage>
</organism>
<protein>
    <submittedName>
        <fullName evidence="1">Helix-turn-helix transcriptional regulator</fullName>
    </submittedName>
</protein>
<name>A0A2J5NGD0_9ENTR</name>